<feature type="binding site" evidence="1">
    <location>
        <begin position="219"/>
        <end position="226"/>
    </location>
    <ligand>
        <name>ATP</name>
        <dbReference type="ChEBI" id="CHEBI:30616"/>
    </ligand>
</feature>
<proteinExistence type="inferred from homology"/>
<dbReference type="InterPro" id="IPR001752">
    <property type="entry name" value="Kinesin_motor_dom"/>
</dbReference>
<feature type="region of interest" description="Disordered" evidence="3">
    <location>
        <begin position="1"/>
        <end position="23"/>
    </location>
</feature>
<evidence type="ECO:0000313" key="6">
    <source>
        <dbReference type="Proteomes" id="UP000813461"/>
    </source>
</evidence>
<dbReference type="InterPro" id="IPR027640">
    <property type="entry name" value="Kinesin-like_fam"/>
</dbReference>
<evidence type="ECO:0000313" key="5">
    <source>
        <dbReference type="EMBL" id="KAH7070804.1"/>
    </source>
</evidence>
<dbReference type="GO" id="GO:0005871">
    <property type="term" value="C:kinesin complex"/>
    <property type="evidence" value="ECO:0007669"/>
    <property type="project" value="TreeGrafter"/>
</dbReference>
<dbReference type="GO" id="GO:0003777">
    <property type="term" value="F:microtubule motor activity"/>
    <property type="evidence" value="ECO:0007669"/>
    <property type="project" value="InterPro"/>
</dbReference>
<dbReference type="Pfam" id="PF00225">
    <property type="entry name" value="Kinesin"/>
    <property type="match status" value="1"/>
</dbReference>
<dbReference type="GO" id="GO:0005524">
    <property type="term" value="F:ATP binding"/>
    <property type="evidence" value="ECO:0007669"/>
    <property type="project" value="UniProtKB-UniRule"/>
</dbReference>
<dbReference type="GO" id="GO:0016887">
    <property type="term" value="F:ATP hydrolysis activity"/>
    <property type="evidence" value="ECO:0007669"/>
    <property type="project" value="TreeGrafter"/>
</dbReference>
<dbReference type="Gene3D" id="3.40.850.10">
    <property type="entry name" value="Kinesin motor domain"/>
    <property type="match status" value="1"/>
</dbReference>
<dbReference type="AlphaFoldDB" id="A0A8K0VSE7"/>
<comment type="caution">
    <text evidence="5">The sequence shown here is derived from an EMBL/GenBank/DDBJ whole genome shotgun (WGS) entry which is preliminary data.</text>
</comment>
<dbReference type="PRINTS" id="PR00380">
    <property type="entry name" value="KINESINHEAVY"/>
</dbReference>
<keyword evidence="6" id="KW-1185">Reference proteome</keyword>
<gene>
    <name evidence="5" type="ORF">FB567DRAFT_584535</name>
</gene>
<keyword evidence="2" id="KW-0175">Coiled coil</keyword>
<evidence type="ECO:0000256" key="2">
    <source>
        <dbReference type="SAM" id="Coils"/>
    </source>
</evidence>
<dbReference type="GO" id="GO:0007018">
    <property type="term" value="P:microtubule-based movement"/>
    <property type="evidence" value="ECO:0007669"/>
    <property type="project" value="InterPro"/>
</dbReference>
<keyword evidence="1" id="KW-0067">ATP-binding</keyword>
<dbReference type="PROSITE" id="PS50067">
    <property type="entry name" value="KINESIN_MOTOR_2"/>
    <property type="match status" value="1"/>
</dbReference>
<sequence length="564" mass="64084">MPDQQYPPATHKDQDPGDQDLDDLKGDLVAYFEGEHAKLITKCGEMLAKVEQEKFTALQELKILTDKSEKEKTERDVALKQLEKEVYALRGDRDRYKELDAQTTKHLLDTVNPVLRWVRLRGPREHGFLPLPEHDTTEWSAHTTISSPTSECPPFHYIQHRMGMCFHSKNVTGSEKYKEWPSDRIFLESETTSVLWDQAFHLVRSAMNESRNALFVAYGQTGTGKSSTMISDIKGSTSQDTSPFLLRALDFIYDRQNGDFNVEIMVLQQYKSIITDLSVDSPPHKEELALVELTRSHIDLTIEGRLKYKLQKTNRTPIKFHSHDTVAAARKHIDNSLQRRKRDTTPQNECSSRSHTFVFLRIKDRSDGRHRGLITLVDLAGQENQPIRSGDAGRKSKEDEDAAIHKSITQSLAKFKGFIKCFAAAESRGPGSEPPSKLHLSKFNHPLTDLLRLVVEVTPGQPLPSMVIIAHVSTVKQDAAESKKTLEWLDNCKSDSSEGKKKMQSASKDEEKQWEQLLLEANQKALRWEEFARNEVEEERCDEFAKSLDEMGGVEAEGTKQSGL</sequence>
<evidence type="ECO:0000256" key="3">
    <source>
        <dbReference type="SAM" id="MobiDB-lite"/>
    </source>
</evidence>
<dbReference type="GO" id="GO:0005874">
    <property type="term" value="C:microtubule"/>
    <property type="evidence" value="ECO:0007669"/>
    <property type="project" value="TreeGrafter"/>
</dbReference>
<dbReference type="InterPro" id="IPR027417">
    <property type="entry name" value="P-loop_NTPase"/>
</dbReference>
<keyword evidence="5" id="KW-0378">Hydrolase</keyword>
<dbReference type="EMBL" id="JAGMVJ010000026">
    <property type="protein sequence ID" value="KAH7070804.1"/>
    <property type="molecule type" value="Genomic_DNA"/>
</dbReference>
<dbReference type="OrthoDB" id="3176171at2759"/>
<dbReference type="SUPFAM" id="SSF52540">
    <property type="entry name" value="P-loop containing nucleoside triphosphate hydrolases"/>
    <property type="match status" value="1"/>
</dbReference>
<dbReference type="PANTHER" id="PTHR24115">
    <property type="entry name" value="KINESIN-RELATED"/>
    <property type="match status" value="1"/>
</dbReference>
<feature type="coiled-coil region" evidence="2">
    <location>
        <begin position="47"/>
        <end position="99"/>
    </location>
</feature>
<organism evidence="5 6">
    <name type="scientific">Paraphoma chrysanthemicola</name>
    <dbReference type="NCBI Taxonomy" id="798071"/>
    <lineage>
        <taxon>Eukaryota</taxon>
        <taxon>Fungi</taxon>
        <taxon>Dikarya</taxon>
        <taxon>Ascomycota</taxon>
        <taxon>Pezizomycotina</taxon>
        <taxon>Dothideomycetes</taxon>
        <taxon>Pleosporomycetidae</taxon>
        <taxon>Pleosporales</taxon>
        <taxon>Pleosporineae</taxon>
        <taxon>Phaeosphaeriaceae</taxon>
        <taxon>Paraphoma</taxon>
    </lineage>
</organism>
<dbReference type="SMART" id="SM00129">
    <property type="entry name" value="KISc"/>
    <property type="match status" value="1"/>
</dbReference>
<comment type="similarity">
    <text evidence="1">Belongs to the TRAFAC class myosin-kinesin ATPase superfamily. Kinesin family.</text>
</comment>
<name>A0A8K0VSE7_9PLEO</name>
<reference evidence="5" key="1">
    <citation type="journal article" date="2021" name="Nat. Commun.">
        <title>Genetic determinants of endophytism in the Arabidopsis root mycobiome.</title>
        <authorList>
            <person name="Mesny F."/>
            <person name="Miyauchi S."/>
            <person name="Thiergart T."/>
            <person name="Pickel B."/>
            <person name="Atanasova L."/>
            <person name="Karlsson M."/>
            <person name="Huettel B."/>
            <person name="Barry K.W."/>
            <person name="Haridas S."/>
            <person name="Chen C."/>
            <person name="Bauer D."/>
            <person name="Andreopoulos W."/>
            <person name="Pangilinan J."/>
            <person name="LaButti K."/>
            <person name="Riley R."/>
            <person name="Lipzen A."/>
            <person name="Clum A."/>
            <person name="Drula E."/>
            <person name="Henrissat B."/>
            <person name="Kohler A."/>
            <person name="Grigoriev I.V."/>
            <person name="Martin F.M."/>
            <person name="Hacquard S."/>
        </authorList>
    </citation>
    <scope>NUCLEOTIDE SEQUENCE</scope>
    <source>
        <strain evidence="5">MPI-SDFR-AT-0120</strain>
    </source>
</reference>
<keyword evidence="1" id="KW-0505">Motor protein</keyword>
<dbReference type="Proteomes" id="UP000813461">
    <property type="component" value="Unassembled WGS sequence"/>
</dbReference>
<protein>
    <submittedName>
        <fullName evidence="5">P-loop containing nucleoside triphosphate hydrolase protein</fullName>
    </submittedName>
</protein>
<feature type="domain" description="Kinesin motor" evidence="4">
    <location>
        <begin position="113"/>
        <end position="385"/>
    </location>
</feature>
<dbReference type="InterPro" id="IPR036961">
    <property type="entry name" value="Kinesin_motor_dom_sf"/>
</dbReference>
<dbReference type="GO" id="GO:0008017">
    <property type="term" value="F:microtubule binding"/>
    <property type="evidence" value="ECO:0007669"/>
    <property type="project" value="InterPro"/>
</dbReference>
<keyword evidence="1" id="KW-0547">Nucleotide-binding</keyword>
<accession>A0A8K0VSE7</accession>
<evidence type="ECO:0000259" key="4">
    <source>
        <dbReference type="PROSITE" id="PS50067"/>
    </source>
</evidence>
<evidence type="ECO:0000256" key="1">
    <source>
        <dbReference type="PROSITE-ProRule" id="PRU00283"/>
    </source>
</evidence>